<dbReference type="InterPro" id="IPR032466">
    <property type="entry name" value="Metal_Hydrolase"/>
</dbReference>
<dbReference type="RefSeq" id="WP_345606960.1">
    <property type="nucleotide sequence ID" value="NZ_BAABJO010000015.1"/>
</dbReference>
<dbReference type="SUPFAM" id="SSF51338">
    <property type="entry name" value="Composite domain of metallo-dependent hydrolases"/>
    <property type="match status" value="1"/>
</dbReference>
<dbReference type="InterPro" id="IPR011059">
    <property type="entry name" value="Metal-dep_hydrolase_composite"/>
</dbReference>
<dbReference type="InterPro" id="IPR052349">
    <property type="entry name" value="Metallo-hydrolase_Enzymes"/>
</dbReference>
<feature type="domain" description="Amidohydrolase 3" evidence="1">
    <location>
        <begin position="124"/>
        <end position="425"/>
    </location>
</feature>
<name>A0ABP9NLT5_9PSEU</name>
<reference evidence="3" key="1">
    <citation type="journal article" date="2019" name="Int. J. Syst. Evol. Microbiol.">
        <title>The Global Catalogue of Microorganisms (GCM) 10K type strain sequencing project: providing services to taxonomists for standard genome sequencing and annotation.</title>
        <authorList>
            <consortium name="The Broad Institute Genomics Platform"/>
            <consortium name="The Broad Institute Genome Sequencing Center for Infectious Disease"/>
            <person name="Wu L."/>
            <person name="Ma J."/>
        </authorList>
    </citation>
    <scope>NUCLEOTIDE SEQUENCE [LARGE SCALE GENOMIC DNA]</scope>
    <source>
        <strain evidence="3">JCM 18302</strain>
    </source>
</reference>
<accession>A0ABP9NLT5</accession>
<dbReference type="Proteomes" id="UP001500804">
    <property type="component" value="Unassembled WGS sequence"/>
</dbReference>
<dbReference type="SUPFAM" id="SSF51556">
    <property type="entry name" value="Metallo-dependent hydrolases"/>
    <property type="match status" value="1"/>
</dbReference>
<dbReference type="PANTHER" id="PTHR32027:SF9">
    <property type="entry name" value="BLL3847 PROTEIN"/>
    <property type="match status" value="1"/>
</dbReference>
<keyword evidence="3" id="KW-1185">Reference proteome</keyword>
<evidence type="ECO:0000313" key="2">
    <source>
        <dbReference type="EMBL" id="GAA5126431.1"/>
    </source>
</evidence>
<gene>
    <name evidence="2" type="ORF">GCM10023320_42320</name>
</gene>
<dbReference type="Pfam" id="PF07969">
    <property type="entry name" value="Amidohydro_3"/>
    <property type="match status" value="1"/>
</dbReference>
<dbReference type="EMBL" id="BAABJO010000015">
    <property type="protein sequence ID" value="GAA5126431.1"/>
    <property type="molecule type" value="Genomic_DNA"/>
</dbReference>
<dbReference type="PANTHER" id="PTHR32027">
    <property type="entry name" value="CYTOSINE DEAMINASE"/>
    <property type="match status" value="1"/>
</dbReference>
<organism evidence="2 3">
    <name type="scientific">Pseudonocardia adelaidensis</name>
    <dbReference type="NCBI Taxonomy" id="648754"/>
    <lineage>
        <taxon>Bacteria</taxon>
        <taxon>Bacillati</taxon>
        <taxon>Actinomycetota</taxon>
        <taxon>Actinomycetes</taxon>
        <taxon>Pseudonocardiales</taxon>
        <taxon>Pseudonocardiaceae</taxon>
        <taxon>Pseudonocardia</taxon>
    </lineage>
</organism>
<evidence type="ECO:0000259" key="1">
    <source>
        <dbReference type="Pfam" id="PF07969"/>
    </source>
</evidence>
<sequence length="452" mass="47198">MAGRIKRAKEEVIDAERIHSIGAPDAPARFSGVQLRSVRGVRLLDGTVADLHVVDGRISSNPAREANPGVDVDATGWRVLPSAVEPHAHLDKALTAPRVDPSVGNDLHAAIAQWKALVADIDAADIAERALAAVRRYVANGITAIRSHVDVPDTGDPMRGIDALVAVREQLRGRVTLQVCMLAGHGTPDAVLAEAAARGVDVIGGCPHIAPDPHREIARMLDLAERLDLPVDLHADEQTGLPPSDAGLDIVDLAEQVLARGLQQRVTASHCVRLGMLPPERLARVLELAARAGIGIVTLPITNLYLQGRDATHAPPRGIAAVRQILGAAVPLAAGADNLRDPFNPAGRADPFETTSLLMTAAHLRPLEALAAVTTGARTVLGLPPAGTAPGAAADLVLVPDVDLGDVLAGAVDARVVVSGGRVVADTRTARSLDLPAMAERDVAPRPLTDVR</sequence>
<dbReference type="InterPro" id="IPR013108">
    <property type="entry name" value="Amidohydro_3"/>
</dbReference>
<evidence type="ECO:0000313" key="3">
    <source>
        <dbReference type="Proteomes" id="UP001500804"/>
    </source>
</evidence>
<comment type="caution">
    <text evidence="2">The sequence shown here is derived from an EMBL/GenBank/DDBJ whole genome shotgun (WGS) entry which is preliminary data.</text>
</comment>
<protein>
    <submittedName>
        <fullName evidence="2">Amidohydrolase family protein</fullName>
    </submittedName>
</protein>
<dbReference type="Gene3D" id="2.30.40.10">
    <property type="entry name" value="Urease, subunit C, domain 1"/>
    <property type="match status" value="1"/>
</dbReference>
<dbReference type="Gene3D" id="3.20.20.140">
    <property type="entry name" value="Metal-dependent hydrolases"/>
    <property type="match status" value="1"/>
</dbReference>
<proteinExistence type="predicted"/>